<accession>A0ABV9FLL9</accession>
<evidence type="ECO:0000259" key="2">
    <source>
        <dbReference type="Pfam" id="PF21946"/>
    </source>
</evidence>
<dbReference type="Pfam" id="PF21946">
    <property type="entry name" value="LppM"/>
    <property type="match status" value="1"/>
</dbReference>
<organism evidence="3 4">
    <name type="scientific">Rhodococcus kronopolitis</name>
    <dbReference type="NCBI Taxonomy" id="1460226"/>
    <lineage>
        <taxon>Bacteria</taxon>
        <taxon>Bacillati</taxon>
        <taxon>Actinomycetota</taxon>
        <taxon>Actinomycetes</taxon>
        <taxon>Mycobacteriales</taxon>
        <taxon>Nocardiaceae</taxon>
        <taxon>Rhodococcus</taxon>
    </lineage>
</organism>
<keyword evidence="1" id="KW-0472">Membrane</keyword>
<protein>
    <submittedName>
        <fullName evidence="3">LppM family (Lipo)protein</fullName>
    </submittedName>
</protein>
<name>A0ABV9FLL9_9NOCA</name>
<proteinExistence type="predicted"/>
<comment type="caution">
    <text evidence="3">The sequence shown here is derived from an EMBL/GenBank/DDBJ whole genome shotgun (WGS) entry which is preliminary data.</text>
</comment>
<dbReference type="Proteomes" id="UP001595914">
    <property type="component" value="Unassembled WGS sequence"/>
</dbReference>
<gene>
    <name evidence="3" type="ORF">ACFO6S_00455</name>
</gene>
<evidence type="ECO:0000313" key="3">
    <source>
        <dbReference type="EMBL" id="MFC4602158.1"/>
    </source>
</evidence>
<evidence type="ECO:0000313" key="4">
    <source>
        <dbReference type="Proteomes" id="UP001595914"/>
    </source>
</evidence>
<dbReference type="InterPro" id="IPR053807">
    <property type="entry name" value="LppM"/>
</dbReference>
<dbReference type="RefSeq" id="WP_378414025.1">
    <property type="nucleotide sequence ID" value="NZ_JBHSFO010000001.1"/>
</dbReference>
<evidence type="ECO:0000256" key="1">
    <source>
        <dbReference type="SAM" id="Phobius"/>
    </source>
</evidence>
<sequence length="240" mass="25341">MSLPPAPARAGRPSRARLLAVSLLLLICVPLLSACLRVQVSMGVSPDDRVSGQVVAATVPADDKDTGPQFVVPSSLEDKIRVQEYRQDGFVGSQAFFSDLTFGEVQQLGSMSSRTGSALQLSFQRSGDVVTLDGKADLKAVPDGSDVQFSIAFPSRVATTNGTRDGDSIVTWKLPPGEVSTLRAEVRYADPSTRGFAGWAGIVAGVTLAVALIIGAMGYLARDRSPRFTAPGQDRDKTDA</sequence>
<feature type="transmembrane region" description="Helical" evidence="1">
    <location>
        <begin position="196"/>
        <end position="220"/>
    </location>
</feature>
<keyword evidence="4" id="KW-1185">Reference proteome</keyword>
<feature type="domain" description="LppM" evidence="2">
    <location>
        <begin position="37"/>
        <end position="188"/>
    </location>
</feature>
<keyword evidence="1" id="KW-1133">Transmembrane helix</keyword>
<dbReference type="EMBL" id="JBHSFO010000001">
    <property type="protein sequence ID" value="MFC4602158.1"/>
    <property type="molecule type" value="Genomic_DNA"/>
</dbReference>
<keyword evidence="1" id="KW-0812">Transmembrane</keyword>
<reference evidence="4" key="1">
    <citation type="journal article" date="2019" name="Int. J. Syst. Evol. Microbiol.">
        <title>The Global Catalogue of Microorganisms (GCM) 10K type strain sequencing project: providing services to taxonomists for standard genome sequencing and annotation.</title>
        <authorList>
            <consortium name="The Broad Institute Genomics Platform"/>
            <consortium name="The Broad Institute Genome Sequencing Center for Infectious Disease"/>
            <person name="Wu L."/>
            <person name="Ma J."/>
        </authorList>
    </citation>
    <scope>NUCLEOTIDE SEQUENCE [LARGE SCALE GENOMIC DNA]</scope>
    <source>
        <strain evidence="4">CCUG 54520</strain>
    </source>
</reference>